<name>A0ABV7VU36_9GAMM</name>
<feature type="region of interest" description="Disordered" evidence="1">
    <location>
        <begin position="51"/>
        <end position="76"/>
    </location>
</feature>
<feature type="chain" id="PRO_5046280066" description="DUF2946 domain-containing protein" evidence="2">
    <location>
        <begin position="28"/>
        <end position="135"/>
    </location>
</feature>
<gene>
    <name evidence="3" type="ORF">ACFOMG_09020</name>
</gene>
<comment type="caution">
    <text evidence="3">The sequence shown here is derived from an EMBL/GenBank/DDBJ whole genome shotgun (WGS) entry which is preliminary data.</text>
</comment>
<dbReference type="RefSeq" id="WP_376866130.1">
    <property type="nucleotide sequence ID" value="NZ_JBHRYB010000005.1"/>
</dbReference>
<proteinExistence type="predicted"/>
<dbReference type="Proteomes" id="UP001595722">
    <property type="component" value="Unassembled WGS sequence"/>
</dbReference>
<accession>A0ABV7VU36</accession>
<dbReference type="EMBL" id="JBHRYB010000005">
    <property type="protein sequence ID" value="MFC3680241.1"/>
    <property type="molecule type" value="Genomic_DNA"/>
</dbReference>
<evidence type="ECO:0000313" key="3">
    <source>
        <dbReference type="EMBL" id="MFC3680241.1"/>
    </source>
</evidence>
<evidence type="ECO:0008006" key="5">
    <source>
        <dbReference type="Google" id="ProtNLM"/>
    </source>
</evidence>
<protein>
    <recommendedName>
        <fullName evidence="5">DUF2946 domain-containing protein</fullName>
    </recommendedName>
</protein>
<feature type="compositionally biased region" description="Basic and acidic residues" evidence="1">
    <location>
        <begin position="51"/>
        <end position="68"/>
    </location>
</feature>
<keyword evidence="4" id="KW-1185">Reference proteome</keyword>
<feature type="signal peptide" evidence="2">
    <location>
        <begin position="1"/>
        <end position="27"/>
    </location>
</feature>
<keyword evidence="2" id="KW-0732">Signal</keyword>
<evidence type="ECO:0000256" key="2">
    <source>
        <dbReference type="SAM" id="SignalP"/>
    </source>
</evidence>
<evidence type="ECO:0000313" key="4">
    <source>
        <dbReference type="Proteomes" id="UP001595722"/>
    </source>
</evidence>
<reference evidence="4" key="1">
    <citation type="journal article" date="2019" name="Int. J. Syst. Evol. Microbiol.">
        <title>The Global Catalogue of Microorganisms (GCM) 10K type strain sequencing project: providing services to taxonomists for standard genome sequencing and annotation.</title>
        <authorList>
            <consortium name="The Broad Institute Genomics Platform"/>
            <consortium name="The Broad Institute Genome Sequencing Center for Infectious Disease"/>
            <person name="Wu L."/>
            <person name="Ma J."/>
        </authorList>
    </citation>
    <scope>NUCLEOTIDE SEQUENCE [LARGE SCALE GENOMIC DNA]</scope>
    <source>
        <strain evidence="4">KCTC 42424</strain>
    </source>
</reference>
<sequence length="135" mass="14877">MTFSVKQPLLLWLLMCVIALQSLFVSADVHPAFDAELSHNAAALEHRHGAEQALHGHRDGEYGSHHQASEAATDNHTGDENCQHCCHCHAPTFSSLINKDLHLPQPQSSGLRWPTAQQFPPGYYSPALRPPILLS</sequence>
<organism evidence="3 4">
    <name type="scientific">Bacterioplanoides pacificum</name>
    <dbReference type="NCBI Taxonomy" id="1171596"/>
    <lineage>
        <taxon>Bacteria</taxon>
        <taxon>Pseudomonadati</taxon>
        <taxon>Pseudomonadota</taxon>
        <taxon>Gammaproteobacteria</taxon>
        <taxon>Oceanospirillales</taxon>
        <taxon>Oceanospirillaceae</taxon>
        <taxon>Bacterioplanoides</taxon>
    </lineage>
</organism>
<evidence type="ECO:0000256" key="1">
    <source>
        <dbReference type="SAM" id="MobiDB-lite"/>
    </source>
</evidence>